<feature type="transmembrane region" description="Helical" evidence="1">
    <location>
        <begin position="312"/>
        <end position="328"/>
    </location>
</feature>
<name>A0A1I1BGA0_9CLOT</name>
<dbReference type="InterPro" id="IPR038731">
    <property type="entry name" value="RgtA/B/C-like"/>
</dbReference>
<reference evidence="3 4" key="1">
    <citation type="submission" date="2016-10" db="EMBL/GenBank/DDBJ databases">
        <authorList>
            <person name="de Groot N.N."/>
        </authorList>
    </citation>
    <scope>NUCLEOTIDE SEQUENCE [LARGE SCALE GENOMIC DNA]</scope>
    <source>
        <strain evidence="3 4">DSM 12271</strain>
    </source>
</reference>
<feature type="non-terminal residue" evidence="3">
    <location>
        <position position="1"/>
    </location>
</feature>
<feature type="transmembrane region" description="Helical" evidence="1">
    <location>
        <begin position="96"/>
        <end position="113"/>
    </location>
</feature>
<proteinExistence type="predicted"/>
<dbReference type="AlphaFoldDB" id="A0A1I1BGA0"/>
<evidence type="ECO:0000313" key="3">
    <source>
        <dbReference type="EMBL" id="SFB47543.1"/>
    </source>
</evidence>
<feature type="transmembrane region" description="Helical" evidence="1">
    <location>
        <begin position="165"/>
        <end position="185"/>
    </location>
</feature>
<dbReference type="Proteomes" id="UP000198619">
    <property type="component" value="Unassembled WGS sequence"/>
</dbReference>
<keyword evidence="3" id="KW-0808">Transferase</keyword>
<dbReference type="OrthoDB" id="2787520at2"/>
<evidence type="ECO:0000256" key="1">
    <source>
        <dbReference type="SAM" id="Phobius"/>
    </source>
</evidence>
<keyword evidence="3" id="KW-0328">Glycosyltransferase</keyword>
<keyword evidence="1" id="KW-1133">Transmembrane helix</keyword>
<gene>
    <name evidence="3" type="ORF">SAMN04488528_10913</name>
</gene>
<dbReference type="GO" id="GO:0016757">
    <property type="term" value="F:glycosyltransferase activity"/>
    <property type="evidence" value="ECO:0007669"/>
    <property type="project" value="UniProtKB-KW"/>
</dbReference>
<sequence length="393" mass="45018">FLAGSTDMFKDTAYMARFPHMSMTVLYFALIRGTFSNPLLAIRFLNIILSMFNVVLLFFIAKEVFDDENKSIWVCLISALYPPMIAYNNVYCSENIAIPILLLSVVTFLKVFNKNSSKKLLLIFLSGVLLSITHLFRPIGYVMIIAYIMYIFIYLKDSIKIKVVMNLLVVSAFVIPLVFISYTLIGLNITENPLWHGTEPPSISILKGTNIEAGGAWNEEDAALFNQYEGDYERVDNAAKNIIKERLTENSPQDLFKFYTLKYVRQWYSGDFGGFYWAEIGLDEAYNKIDYLDMMGQDEGKMSIRLSKEGDFYTQLFFATVLLLSYIGLYRNNNMKNHKIYIFYIIFCGISIQCLITEAQARYTYPFSWLFIILAMTAFSSNKDNTGGENGGV</sequence>
<keyword evidence="1" id="KW-0812">Transmembrane</keyword>
<feature type="transmembrane region" description="Helical" evidence="1">
    <location>
        <begin position="41"/>
        <end position="60"/>
    </location>
</feature>
<feature type="transmembrane region" description="Helical" evidence="1">
    <location>
        <begin position="120"/>
        <end position="153"/>
    </location>
</feature>
<keyword evidence="4" id="KW-1185">Reference proteome</keyword>
<dbReference type="EMBL" id="FOKI01000091">
    <property type="protein sequence ID" value="SFB47543.1"/>
    <property type="molecule type" value="Genomic_DNA"/>
</dbReference>
<dbReference type="Pfam" id="PF13231">
    <property type="entry name" value="PMT_2"/>
    <property type="match status" value="1"/>
</dbReference>
<protein>
    <submittedName>
        <fullName evidence="3">Dolichyl-phosphate-mannose-protein mannosyltransferase</fullName>
    </submittedName>
</protein>
<evidence type="ECO:0000259" key="2">
    <source>
        <dbReference type="Pfam" id="PF13231"/>
    </source>
</evidence>
<feature type="transmembrane region" description="Helical" evidence="1">
    <location>
        <begin position="340"/>
        <end position="356"/>
    </location>
</feature>
<accession>A0A1I1BGA0</accession>
<feature type="transmembrane region" description="Helical" evidence="1">
    <location>
        <begin position="18"/>
        <end position="35"/>
    </location>
</feature>
<keyword evidence="1" id="KW-0472">Membrane</keyword>
<feature type="domain" description="Glycosyltransferase RgtA/B/C/D-like" evidence="2">
    <location>
        <begin position="34"/>
        <end position="175"/>
    </location>
</feature>
<evidence type="ECO:0000313" key="4">
    <source>
        <dbReference type="Proteomes" id="UP000198619"/>
    </source>
</evidence>
<dbReference type="RefSeq" id="WP_090043336.1">
    <property type="nucleotide sequence ID" value="NZ_FOKI01000091.1"/>
</dbReference>
<dbReference type="STRING" id="84698.SAMN04488528_10913"/>
<organism evidence="3 4">
    <name type="scientific">Clostridium frigidicarnis</name>
    <dbReference type="NCBI Taxonomy" id="84698"/>
    <lineage>
        <taxon>Bacteria</taxon>
        <taxon>Bacillati</taxon>
        <taxon>Bacillota</taxon>
        <taxon>Clostridia</taxon>
        <taxon>Eubacteriales</taxon>
        <taxon>Clostridiaceae</taxon>
        <taxon>Clostridium</taxon>
    </lineage>
</organism>